<dbReference type="AlphaFoldDB" id="A0A926HQI2"/>
<dbReference type="GO" id="GO:0005524">
    <property type="term" value="F:ATP binding"/>
    <property type="evidence" value="ECO:0007669"/>
    <property type="project" value="UniProtKB-KW"/>
</dbReference>
<dbReference type="SUPFAM" id="SSF52540">
    <property type="entry name" value="P-loop containing nucleoside triphosphate hydrolases"/>
    <property type="match status" value="1"/>
</dbReference>
<protein>
    <recommendedName>
        <fullName evidence="3">tRNA threonylcarbamoyladenosine biosynthesis protein TsaE</fullName>
    </recommendedName>
    <alternativeName>
        <fullName evidence="10">t(6)A37 threonylcarbamoyladenosine biosynthesis protein TsaE</fullName>
    </alternativeName>
</protein>
<evidence type="ECO:0000256" key="4">
    <source>
        <dbReference type="ARBA" id="ARBA00022490"/>
    </source>
</evidence>
<dbReference type="EMBL" id="JACRSN010000002">
    <property type="protein sequence ID" value="MBC8532774.1"/>
    <property type="molecule type" value="Genomic_DNA"/>
</dbReference>
<evidence type="ECO:0000256" key="7">
    <source>
        <dbReference type="ARBA" id="ARBA00022741"/>
    </source>
</evidence>
<evidence type="ECO:0000313" key="12">
    <source>
        <dbReference type="Proteomes" id="UP000651482"/>
    </source>
</evidence>
<dbReference type="GO" id="GO:0002949">
    <property type="term" value="P:tRNA threonylcarbamoyladenosine modification"/>
    <property type="evidence" value="ECO:0007669"/>
    <property type="project" value="InterPro"/>
</dbReference>
<evidence type="ECO:0000256" key="2">
    <source>
        <dbReference type="ARBA" id="ARBA00007599"/>
    </source>
</evidence>
<dbReference type="RefSeq" id="WP_249318001.1">
    <property type="nucleotide sequence ID" value="NZ_JACRSN010000002.1"/>
</dbReference>
<dbReference type="InterPro" id="IPR003442">
    <property type="entry name" value="T6A_TsaE"/>
</dbReference>
<accession>A0A926HQI2</accession>
<gene>
    <name evidence="11" type="primary">tsaE</name>
    <name evidence="11" type="ORF">IAG03_01890</name>
</gene>
<comment type="caution">
    <text evidence="11">The sequence shown here is derived from an EMBL/GenBank/DDBJ whole genome shotgun (WGS) entry which is preliminary data.</text>
</comment>
<comment type="subcellular location">
    <subcellularLocation>
        <location evidence="1">Cytoplasm</location>
    </subcellularLocation>
</comment>
<evidence type="ECO:0000256" key="8">
    <source>
        <dbReference type="ARBA" id="ARBA00022840"/>
    </source>
</evidence>
<evidence type="ECO:0000256" key="1">
    <source>
        <dbReference type="ARBA" id="ARBA00004496"/>
    </source>
</evidence>
<keyword evidence="5" id="KW-0819">tRNA processing</keyword>
<evidence type="ECO:0000256" key="3">
    <source>
        <dbReference type="ARBA" id="ARBA00019010"/>
    </source>
</evidence>
<keyword evidence="8" id="KW-0067">ATP-binding</keyword>
<dbReference type="Pfam" id="PF02367">
    <property type="entry name" value="TsaE"/>
    <property type="match status" value="1"/>
</dbReference>
<evidence type="ECO:0000313" key="11">
    <source>
        <dbReference type="EMBL" id="MBC8532774.1"/>
    </source>
</evidence>
<dbReference type="PANTHER" id="PTHR33540:SF2">
    <property type="entry name" value="TRNA THREONYLCARBAMOYLADENOSINE BIOSYNTHESIS PROTEIN TSAE"/>
    <property type="match status" value="1"/>
</dbReference>
<dbReference type="NCBIfam" id="TIGR00150">
    <property type="entry name" value="T6A_YjeE"/>
    <property type="match status" value="1"/>
</dbReference>
<dbReference type="Gene3D" id="3.40.50.300">
    <property type="entry name" value="P-loop containing nucleotide triphosphate hydrolases"/>
    <property type="match status" value="1"/>
</dbReference>
<dbReference type="PANTHER" id="PTHR33540">
    <property type="entry name" value="TRNA THREONYLCARBAMOYLADENOSINE BIOSYNTHESIS PROTEIN TSAE"/>
    <property type="match status" value="1"/>
</dbReference>
<keyword evidence="9" id="KW-0460">Magnesium</keyword>
<reference evidence="11" key="1">
    <citation type="submission" date="2020-08" db="EMBL/GenBank/DDBJ databases">
        <title>Genome public.</title>
        <authorList>
            <person name="Liu C."/>
            <person name="Sun Q."/>
        </authorList>
    </citation>
    <scope>NUCLEOTIDE SEQUENCE</scope>
    <source>
        <strain evidence="11">NSJ-40</strain>
    </source>
</reference>
<keyword evidence="12" id="KW-1185">Reference proteome</keyword>
<keyword evidence="6" id="KW-0479">Metal-binding</keyword>
<proteinExistence type="inferred from homology"/>
<name>A0A926HQI2_9FIRM</name>
<keyword evidence="7" id="KW-0547">Nucleotide-binding</keyword>
<dbReference type="GO" id="GO:0046872">
    <property type="term" value="F:metal ion binding"/>
    <property type="evidence" value="ECO:0007669"/>
    <property type="project" value="UniProtKB-KW"/>
</dbReference>
<keyword evidence="4" id="KW-0963">Cytoplasm</keyword>
<dbReference type="InterPro" id="IPR027417">
    <property type="entry name" value="P-loop_NTPase"/>
</dbReference>
<evidence type="ECO:0000256" key="6">
    <source>
        <dbReference type="ARBA" id="ARBA00022723"/>
    </source>
</evidence>
<evidence type="ECO:0000256" key="10">
    <source>
        <dbReference type="ARBA" id="ARBA00032441"/>
    </source>
</evidence>
<comment type="similarity">
    <text evidence="2">Belongs to the TsaE family.</text>
</comment>
<organism evidence="11 12">
    <name type="scientific">Yeguia hominis</name>
    <dbReference type="NCBI Taxonomy" id="2763662"/>
    <lineage>
        <taxon>Bacteria</taxon>
        <taxon>Bacillati</taxon>
        <taxon>Bacillota</taxon>
        <taxon>Clostridia</taxon>
        <taxon>Eubacteriales</taxon>
        <taxon>Yeguiaceae</taxon>
        <taxon>Yeguia</taxon>
    </lineage>
</organism>
<evidence type="ECO:0000256" key="5">
    <source>
        <dbReference type="ARBA" id="ARBA00022694"/>
    </source>
</evidence>
<dbReference type="Proteomes" id="UP000651482">
    <property type="component" value="Unassembled WGS sequence"/>
</dbReference>
<evidence type="ECO:0000256" key="9">
    <source>
        <dbReference type="ARBA" id="ARBA00022842"/>
    </source>
</evidence>
<sequence length="152" mass="16516">MAQWITHSPQETEQLGKRVAALLSGGEVLAFSGGMGMGKTVFTRGLARGLGASSAVSSPTFTIVREYAGRVPIYHFDMYRITGWDDLYSCGFFDYLDGDGVLVVEWSENVEDALPAETIRIAVSRGEAENDRVFEISGLPGLDSQTKEESAQ</sequence>
<dbReference type="GO" id="GO:0005737">
    <property type="term" value="C:cytoplasm"/>
    <property type="evidence" value="ECO:0007669"/>
    <property type="project" value="UniProtKB-SubCell"/>
</dbReference>